<gene>
    <name evidence="2" type="ORF">L227DRAFT_191532</name>
</gene>
<proteinExistence type="predicted"/>
<accession>A0A5C2S512</accession>
<evidence type="ECO:0000313" key="2">
    <source>
        <dbReference type="EMBL" id="RPD58228.1"/>
    </source>
</evidence>
<protein>
    <submittedName>
        <fullName evidence="2">Uncharacterized protein</fullName>
    </submittedName>
</protein>
<dbReference type="Proteomes" id="UP000313359">
    <property type="component" value="Unassembled WGS sequence"/>
</dbReference>
<evidence type="ECO:0000313" key="3">
    <source>
        <dbReference type="Proteomes" id="UP000313359"/>
    </source>
</evidence>
<organism evidence="2 3">
    <name type="scientific">Lentinus tigrinus ALCF2SS1-6</name>
    <dbReference type="NCBI Taxonomy" id="1328759"/>
    <lineage>
        <taxon>Eukaryota</taxon>
        <taxon>Fungi</taxon>
        <taxon>Dikarya</taxon>
        <taxon>Basidiomycota</taxon>
        <taxon>Agaricomycotina</taxon>
        <taxon>Agaricomycetes</taxon>
        <taxon>Polyporales</taxon>
        <taxon>Polyporaceae</taxon>
        <taxon>Lentinus</taxon>
    </lineage>
</organism>
<feature type="region of interest" description="Disordered" evidence="1">
    <location>
        <begin position="56"/>
        <end position="81"/>
    </location>
</feature>
<dbReference type="AlphaFoldDB" id="A0A5C2S512"/>
<keyword evidence="3" id="KW-1185">Reference proteome</keyword>
<dbReference type="EMBL" id="ML122276">
    <property type="protein sequence ID" value="RPD58228.1"/>
    <property type="molecule type" value="Genomic_DNA"/>
</dbReference>
<name>A0A5C2S512_9APHY</name>
<evidence type="ECO:0000256" key="1">
    <source>
        <dbReference type="SAM" id="MobiDB-lite"/>
    </source>
</evidence>
<reference evidence="2" key="1">
    <citation type="journal article" date="2018" name="Genome Biol. Evol.">
        <title>Genomics and development of Lentinus tigrinus, a white-rot wood-decaying mushroom with dimorphic fruiting bodies.</title>
        <authorList>
            <person name="Wu B."/>
            <person name="Xu Z."/>
            <person name="Knudson A."/>
            <person name="Carlson A."/>
            <person name="Chen N."/>
            <person name="Kovaka S."/>
            <person name="LaButti K."/>
            <person name="Lipzen A."/>
            <person name="Pennachio C."/>
            <person name="Riley R."/>
            <person name="Schakwitz W."/>
            <person name="Umezawa K."/>
            <person name="Ohm R.A."/>
            <person name="Grigoriev I.V."/>
            <person name="Nagy L.G."/>
            <person name="Gibbons J."/>
            <person name="Hibbett D."/>
        </authorList>
    </citation>
    <scope>NUCLEOTIDE SEQUENCE [LARGE SCALE GENOMIC DNA]</scope>
    <source>
        <strain evidence="2">ALCF2SS1-6</strain>
    </source>
</reference>
<sequence length="81" mass="9041">MTGHLVSRLCSRSLLLLPRVRGMRCHRTANRRACSRVLLFSTTMQSALTFRPPSSNACIRSDGKRTRKPNLDSGRQHGSCA</sequence>